<dbReference type="InterPro" id="IPR023780">
    <property type="entry name" value="Chromo_domain"/>
</dbReference>
<feature type="domain" description="Chromo" evidence="1">
    <location>
        <begin position="130"/>
        <end position="177"/>
    </location>
</feature>
<dbReference type="KEGG" id="soe:110802702"/>
<sequence>MIEETIRQVRLIQENMKAAQDRQKSYADQNRRVVEFEVGEKALLKVSPTKGIMRFGRKGKLSPRYIGPYEVLKRIGEVAYQLALPMELANVHNVFHVSQLRKYIHDPNHVIQPESIELDESLTSKERPIKILDTKTRSTRNKAVKLVKVLWSNQNSEEATWEAEDDMKKRYPELFEQILVVAHTYVLIHTDVLRRSRKLDKGKMDLRVGNGAQIAA</sequence>
<proteinExistence type="predicted"/>
<gene>
    <name evidence="4" type="primary">LOC110802702</name>
</gene>
<dbReference type="PANTHER" id="PTHR46148:SF60">
    <property type="entry name" value="CHROMO DOMAIN-CONTAINING PROTEIN"/>
    <property type="match status" value="1"/>
</dbReference>
<dbReference type="Pfam" id="PF00385">
    <property type="entry name" value="Chromo"/>
    <property type="match status" value="1"/>
</dbReference>
<reference evidence="3" key="1">
    <citation type="journal article" date="2021" name="Nat. Commun.">
        <title>Genomic analyses provide insights into spinach domestication and the genetic basis of agronomic traits.</title>
        <authorList>
            <person name="Cai X."/>
            <person name="Sun X."/>
            <person name="Xu C."/>
            <person name="Sun H."/>
            <person name="Wang X."/>
            <person name="Ge C."/>
            <person name="Zhang Z."/>
            <person name="Wang Q."/>
            <person name="Fei Z."/>
            <person name="Jiao C."/>
            <person name="Wang Q."/>
        </authorList>
    </citation>
    <scope>NUCLEOTIDE SEQUENCE [LARGE SCALE GENOMIC DNA]</scope>
    <source>
        <strain evidence="3">cv. Varoflay</strain>
    </source>
</reference>
<dbReference type="OrthoDB" id="1909122at2759"/>
<dbReference type="PANTHER" id="PTHR46148">
    <property type="entry name" value="CHROMO DOMAIN-CONTAINING PROTEIN"/>
    <property type="match status" value="1"/>
</dbReference>
<protein>
    <recommendedName>
        <fullName evidence="5">Chromo domain-containing protein</fullName>
    </recommendedName>
</protein>
<dbReference type="InterPro" id="IPR016197">
    <property type="entry name" value="Chromo-like_dom_sf"/>
</dbReference>
<dbReference type="AlphaFoldDB" id="A0A9R0K9V9"/>
<dbReference type="Pfam" id="PF24626">
    <property type="entry name" value="SH3_Tf2-1"/>
    <property type="match status" value="1"/>
</dbReference>
<keyword evidence="3" id="KW-1185">Reference proteome</keyword>
<dbReference type="InterPro" id="IPR056924">
    <property type="entry name" value="SH3_Tf2-1"/>
</dbReference>
<evidence type="ECO:0008006" key="5">
    <source>
        <dbReference type="Google" id="ProtNLM"/>
    </source>
</evidence>
<evidence type="ECO:0000313" key="3">
    <source>
        <dbReference type="Proteomes" id="UP000813463"/>
    </source>
</evidence>
<evidence type="ECO:0000259" key="2">
    <source>
        <dbReference type="Pfam" id="PF24626"/>
    </source>
</evidence>
<dbReference type="Proteomes" id="UP000813463">
    <property type="component" value="Chromosome 5"/>
</dbReference>
<name>A0A9R0K9V9_SPIOL</name>
<dbReference type="RefSeq" id="XP_021863845.1">
    <property type="nucleotide sequence ID" value="XM_022008153.1"/>
</dbReference>
<organism evidence="3 4">
    <name type="scientific">Spinacia oleracea</name>
    <name type="common">Spinach</name>
    <dbReference type="NCBI Taxonomy" id="3562"/>
    <lineage>
        <taxon>Eukaryota</taxon>
        <taxon>Viridiplantae</taxon>
        <taxon>Streptophyta</taxon>
        <taxon>Embryophyta</taxon>
        <taxon>Tracheophyta</taxon>
        <taxon>Spermatophyta</taxon>
        <taxon>Magnoliopsida</taxon>
        <taxon>eudicotyledons</taxon>
        <taxon>Gunneridae</taxon>
        <taxon>Pentapetalae</taxon>
        <taxon>Caryophyllales</taxon>
        <taxon>Chenopodiaceae</taxon>
        <taxon>Chenopodioideae</taxon>
        <taxon>Anserineae</taxon>
        <taxon>Spinacia</taxon>
    </lineage>
</organism>
<feature type="domain" description="Tf2-1-like SH3-like" evidence="2">
    <location>
        <begin position="39"/>
        <end position="103"/>
    </location>
</feature>
<dbReference type="GeneID" id="110802702"/>
<reference evidence="4" key="2">
    <citation type="submission" date="2025-08" db="UniProtKB">
        <authorList>
            <consortium name="RefSeq"/>
        </authorList>
    </citation>
    <scope>IDENTIFICATION</scope>
    <source>
        <tissue evidence="4">Leaf</tissue>
    </source>
</reference>
<evidence type="ECO:0000259" key="1">
    <source>
        <dbReference type="Pfam" id="PF00385"/>
    </source>
</evidence>
<accession>A0A9R0K9V9</accession>
<evidence type="ECO:0000313" key="4">
    <source>
        <dbReference type="RefSeq" id="XP_021863845.1"/>
    </source>
</evidence>
<dbReference type="SUPFAM" id="SSF54160">
    <property type="entry name" value="Chromo domain-like"/>
    <property type="match status" value="1"/>
</dbReference>